<dbReference type="EMBL" id="JACCBM010000001">
    <property type="protein sequence ID" value="NYD69740.1"/>
    <property type="molecule type" value="Genomic_DNA"/>
</dbReference>
<keyword evidence="2" id="KW-1185">Reference proteome</keyword>
<comment type="caution">
    <text evidence="1">The sequence shown here is derived from an EMBL/GenBank/DDBJ whole genome shotgun (WGS) entry which is preliminary data.</text>
</comment>
<protein>
    <submittedName>
        <fullName evidence="1">Putative cell wall-binding protein</fullName>
    </submittedName>
</protein>
<dbReference type="Gene3D" id="2.130.10.10">
    <property type="entry name" value="YVTN repeat-like/Quinoprotein amine dehydrogenase"/>
    <property type="match status" value="1"/>
</dbReference>
<evidence type="ECO:0000313" key="1">
    <source>
        <dbReference type="EMBL" id="NYD69740.1"/>
    </source>
</evidence>
<dbReference type="InterPro" id="IPR051922">
    <property type="entry name" value="Bact_Sporulation_Assoc"/>
</dbReference>
<dbReference type="RefSeq" id="WP_179547009.1">
    <property type="nucleotide sequence ID" value="NZ_BSEW01000001.1"/>
</dbReference>
<proteinExistence type="predicted"/>
<dbReference type="PANTHER" id="PTHR30032:SF1">
    <property type="entry name" value="N-ACETYLMURAMOYL-L-ALANINE AMIDASE LYTC"/>
    <property type="match status" value="1"/>
</dbReference>
<dbReference type="Proteomes" id="UP000549913">
    <property type="component" value="Unassembled WGS sequence"/>
</dbReference>
<dbReference type="Pfam" id="PF04122">
    <property type="entry name" value="CW_binding_2"/>
    <property type="match status" value="3"/>
</dbReference>
<name>A0A852SJQ2_9MICO</name>
<dbReference type="Gene3D" id="3.40.50.12090">
    <property type="match status" value="1"/>
</dbReference>
<reference evidence="1 2" key="1">
    <citation type="submission" date="2020-07" db="EMBL/GenBank/DDBJ databases">
        <title>Sequencing the genomes of 1000 actinobacteria strains.</title>
        <authorList>
            <person name="Klenk H.-P."/>
        </authorList>
    </citation>
    <scope>NUCLEOTIDE SEQUENCE [LARGE SCALE GENOMIC DNA]</scope>
    <source>
        <strain evidence="1 2">DSM 26474</strain>
    </source>
</reference>
<dbReference type="AlphaFoldDB" id="A0A852SJQ2"/>
<evidence type="ECO:0000313" key="2">
    <source>
        <dbReference type="Proteomes" id="UP000549913"/>
    </source>
</evidence>
<dbReference type="SUPFAM" id="SSF63825">
    <property type="entry name" value="YWTD domain"/>
    <property type="match status" value="1"/>
</dbReference>
<dbReference type="InterPro" id="IPR007253">
    <property type="entry name" value="Cell_wall-bd_2"/>
</dbReference>
<dbReference type="PANTHER" id="PTHR30032">
    <property type="entry name" value="N-ACETYLMURAMOYL-L-ALANINE AMIDASE-RELATED"/>
    <property type="match status" value="1"/>
</dbReference>
<organism evidence="1 2">
    <name type="scientific">Herbiconiux flava</name>
    <dbReference type="NCBI Taxonomy" id="881268"/>
    <lineage>
        <taxon>Bacteria</taxon>
        <taxon>Bacillati</taxon>
        <taxon>Actinomycetota</taxon>
        <taxon>Actinomycetes</taxon>
        <taxon>Micrococcales</taxon>
        <taxon>Microbacteriaceae</taxon>
        <taxon>Herbiconiux</taxon>
    </lineage>
</organism>
<accession>A0A852SJQ2</accession>
<dbReference type="InterPro" id="IPR015943">
    <property type="entry name" value="WD40/YVTN_repeat-like_dom_sf"/>
</dbReference>
<gene>
    <name evidence="1" type="ORF">BJ984_000898</name>
</gene>
<sequence>MKIDSTSHFGYVVDKASKSVLVYDLSESSFIPVTSIPTGLAFPVATALDENAHRLAVADLNKPSVAIIDTDRASGSVNTLLTTVGTGSVTPLTVDIDNGYVYAGDFGTSDRVARVSIADGTVSYYGTSSRSLKKSLAVDPVSHIVYAAILDDKTIWELRPDGTSIPHAIGFQPTGMAIASGDVLVSSGSGLSRFDTKTWSVTATAPALANTGDVEVDLERQVIYVPGGAGEVNMLNASTLAIEGKVVTKGSILDVDHSVGTLVSAGSTVVELYTASPTVTRVGGADRFETSAAISRRQFASSPLVAFVASGAGFADALSASAAAGAQGGPVLLTERDKIPAAIAAELSRLKPQHIVVMGGTVAVSAAVQTALESYSPDVTRLSGADRFEVSAAVSRATFGPTRPVAYVASGTNFPDALSGSAAAGALGGPVLLVTPDTIPDPVKKELERLTPAKIVVLGGTAAINESVVDTLKTIQPNTRRTAGADRFAVSAAVSKGVFPTPTSTVYVASGSSYADALSGAAAAIATGSPVLLVGPTSIPADIARELDRLDPRRIVILGGTQAVDPAVEAQLRSYIAV</sequence>